<dbReference type="EMBL" id="KZ987731">
    <property type="protein sequence ID" value="RKP15445.1"/>
    <property type="molecule type" value="Genomic_DNA"/>
</dbReference>
<dbReference type="InterPro" id="IPR025202">
    <property type="entry name" value="PLD-like_dom"/>
</dbReference>
<accession>A0A4P9Y8T3</accession>
<dbReference type="Proteomes" id="UP000267251">
    <property type="component" value="Unassembled WGS sequence"/>
</dbReference>
<feature type="region of interest" description="Disordered" evidence="1">
    <location>
        <begin position="316"/>
        <end position="378"/>
    </location>
</feature>
<dbReference type="CDD" id="cd00138">
    <property type="entry name" value="PLDc_SF"/>
    <property type="match status" value="2"/>
</dbReference>
<keyword evidence="5" id="KW-1185">Reference proteome</keyword>
<evidence type="ECO:0000259" key="3">
    <source>
        <dbReference type="PROSITE" id="PS50035"/>
    </source>
</evidence>
<reference evidence="5" key="1">
    <citation type="journal article" date="2018" name="Nat. Microbiol.">
        <title>Leveraging single-cell genomics to expand the fungal tree of life.</title>
        <authorList>
            <person name="Ahrendt S.R."/>
            <person name="Quandt C.A."/>
            <person name="Ciobanu D."/>
            <person name="Clum A."/>
            <person name="Salamov A."/>
            <person name="Andreopoulos B."/>
            <person name="Cheng J.F."/>
            <person name="Woyke T."/>
            <person name="Pelin A."/>
            <person name="Henrissat B."/>
            <person name="Reynolds N.K."/>
            <person name="Benny G.L."/>
            <person name="Smith M.E."/>
            <person name="James T.Y."/>
            <person name="Grigoriev I.V."/>
        </authorList>
    </citation>
    <scope>NUCLEOTIDE SEQUENCE [LARGE SCALE GENOMIC DNA]</scope>
</reference>
<protein>
    <recommendedName>
        <fullName evidence="3">PLD phosphodiesterase domain-containing protein</fullName>
    </recommendedName>
</protein>
<dbReference type="SUPFAM" id="SSF56024">
    <property type="entry name" value="Phospholipase D/nuclease"/>
    <property type="match status" value="2"/>
</dbReference>
<evidence type="ECO:0000313" key="4">
    <source>
        <dbReference type="EMBL" id="RKP15445.1"/>
    </source>
</evidence>
<feature type="domain" description="PLD phosphodiesterase" evidence="3">
    <location>
        <begin position="243"/>
        <end position="270"/>
    </location>
</feature>
<organism evidence="4 5">
    <name type="scientific">Piptocephalis cylindrospora</name>
    <dbReference type="NCBI Taxonomy" id="1907219"/>
    <lineage>
        <taxon>Eukaryota</taxon>
        <taxon>Fungi</taxon>
        <taxon>Fungi incertae sedis</taxon>
        <taxon>Zoopagomycota</taxon>
        <taxon>Zoopagomycotina</taxon>
        <taxon>Zoopagomycetes</taxon>
        <taxon>Zoopagales</taxon>
        <taxon>Piptocephalidaceae</taxon>
        <taxon>Piptocephalis</taxon>
    </lineage>
</organism>
<evidence type="ECO:0000313" key="5">
    <source>
        <dbReference type="Proteomes" id="UP000267251"/>
    </source>
</evidence>
<gene>
    <name evidence="4" type="ORF">BJ684DRAFT_14304</name>
</gene>
<dbReference type="GO" id="GO:0030572">
    <property type="term" value="F:phosphatidyltransferase activity"/>
    <property type="evidence" value="ECO:0007669"/>
    <property type="project" value="UniProtKB-ARBA"/>
</dbReference>
<feature type="compositionally biased region" description="Acidic residues" evidence="1">
    <location>
        <begin position="336"/>
        <end position="357"/>
    </location>
</feature>
<keyword evidence="2" id="KW-0732">Signal</keyword>
<dbReference type="InterPro" id="IPR001736">
    <property type="entry name" value="PLipase_D/transphosphatidylase"/>
</dbReference>
<dbReference type="PROSITE" id="PS50035">
    <property type="entry name" value="PLD"/>
    <property type="match status" value="2"/>
</dbReference>
<feature type="chain" id="PRO_5020997242" description="PLD phosphodiesterase domain-containing protein" evidence="2">
    <location>
        <begin position="27"/>
        <end position="577"/>
    </location>
</feature>
<feature type="domain" description="PLD phosphodiesterase" evidence="3">
    <location>
        <begin position="506"/>
        <end position="528"/>
    </location>
</feature>
<dbReference type="Gene3D" id="3.30.870.10">
    <property type="entry name" value="Endonuclease Chain A"/>
    <property type="match status" value="2"/>
</dbReference>
<dbReference type="GO" id="GO:0032049">
    <property type="term" value="P:cardiolipin biosynthetic process"/>
    <property type="evidence" value="ECO:0007669"/>
    <property type="project" value="UniProtKB-ARBA"/>
</dbReference>
<name>A0A4P9Y8T3_9FUNG</name>
<feature type="compositionally biased region" description="Polar residues" evidence="1">
    <location>
        <begin position="358"/>
        <end position="375"/>
    </location>
</feature>
<evidence type="ECO:0000256" key="1">
    <source>
        <dbReference type="SAM" id="MobiDB-lite"/>
    </source>
</evidence>
<dbReference type="AlphaFoldDB" id="A0A4P9Y8T3"/>
<dbReference type="SMART" id="SM00155">
    <property type="entry name" value="PLDc"/>
    <property type="match status" value="2"/>
</dbReference>
<evidence type="ECO:0000256" key="2">
    <source>
        <dbReference type="SAM" id="SignalP"/>
    </source>
</evidence>
<feature type="signal peptide" evidence="2">
    <location>
        <begin position="1"/>
        <end position="26"/>
    </location>
</feature>
<dbReference type="PANTHER" id="PTHR21248:SF22">
    <property type="entry name" value="PHOSPHOLIPASE D"/>
    <property type="match status" value="1"/>
</dbReference>
<dbReference type="PANTHER" id="PTHR21248">
    <property type="entry name" value="CARDIOLIPIN SYNTHASE"/>
    <property type="match status" value="1"/>
</dbReference>
<dbReference type="OrthoDB" id="9997422at2759"/>
<proteinExistence type="predicted"/>
<dbReference type="Pfam" id="PF13091">
    <property type="entry name" value="PLDc_2"/>
    <property type="match status" value="1"/>
</dbReference>
<sequence length="577" mass="64985">MTRSLIQAISLLLLLALCIVPTGTYARRHHHRGGGAHLHRSFRSSKYSVSLLHESFTLDHKLPEPPASLLARFPRPLSPKAMTVYKHALLAAARNPDQTPTPSTLMAGSGKIGKRVLDYGEGDTHCRELWHPVILKAQREVLLTTYYYNHTCPCVEALHQALRDLDQKLEVEKGASSPMVNVNFVISTLAMMHFNPWTDSRIRPRVRNIMISLREISPPVFKLPDPSQFRHLRFRVKTFHQWPFGTLHSKMLVVDGREAVLGSKNMDADVGQEYAYSLTGNIVDSLRADFADLWDEPLRPLDESIGETGMVQSGQLIPVNGSAPVGINPVVNATDTYDDTDDTDDSSDDDDDDDEAESQTSSNSYGTSKGLQKSKTIPMIALPRKQDRKIKAHRLDNPQNTGWLAAMAVAERDAFIQTPDFLAHESSRMVRQALERGVNVTVITSFQMMDQYETLYPYSDGHNRAAAAKLFNEIQGSAPGRGNLRICWFIGRRVQPPRPLPEEWSHVKAMIIDDTFAIVGSGNMDPQSWFHSRENNFLWDDVEETVRFKRELLASQQSLEYCTHDAEWTATSTFNHL</sequence>